<dbReference type="Proteomes" id="UP001064632">
    <property type="component" value="Chromosome"/>
</dbReference>
<organism evidence="2 3">
    <name type="scientific">Tahibacter amnicola</name>
    <dbReference type="NCBI Taxonomy" id="2976241"/>
    <lineage>
        <taxon>Bacteria</taxon>
        <taxon>Pseudomonadati</taxon>
        <taxon>Pseudomonadota</taxon>
        <taxon>Gammaproteobacteria</taxon>
        <taxon>Lysobacterales</taxon>
        <taxon>Rhodanobacteraceae</taxon>
        <taxon>Tahibacter</taxon>
    </lineage>
</organism>
<dbReference type="Pfam" id="PF08695">
    <property type="entry name" value="Coa1"/>
    <property type="match status" value="1"/>
</dbReference>
<feature type="transmembrane region" description="Helical" evidence="1">
    <location>
        <begin position="14"/>
        <end position="37"/>
    </location>
</feature>
<evidence type="ECO:0000313" key="2">
    <source>
        <dbReference type="EMBL" id="UXI67434.1"/>
    </source>
</evidence>
<dbReference type="InterPro" id="IPR014807">
    <property type="entry name" value="Coa1"/>
</dbReference>
<sequence>MTTASAKSSVNRRVVVAIIVGGLVLMAAMVAGILAIVAGAMKASDAYTTSVAKALNDPVVIQALGPPVKAGWLPTGQIRTGSGGGFARLSISLEGRKEKATLTVHGTKSEGQWRYSVMRVTIAGTGQEIDLLEGR</sequence>
<gene>
    <name evidence="2" type="ORF">N4264_22285</name>
</gene>
<keyword evidence="3" id="KW-1185">Reference proteome</keyword>
<dbReference type="RefSeq" id="WP_261694404.1">
    <property type="nucleotide sequence ID" value="NZ_CP104694.1"/>
</dbReference>
<dbReference type="EMBL" id="CP104694">
    <property type="protein sequence ID" value="UXI67434.1"/>
    <property type="molecule type" value="Genomic_DNA"/>
</dbReference>
<evidence type="ECO:0000313" key="3">
    <source>
        <dbReference type="Proteomes" id="UP001064632"/>
    </source>
</evidence>
<accession>A0ABY6BCI4</accession>
<reference evidence="2" key="1">
    <citation type="submission" date="2022-09" db="EMBL/GenBank/DDBJ databases">
        <title>Tahibacter sp. nov., isolated from a fresh water.</title>
        <authorList>
            <person name="Baek J.H."/>
            <person name="Lee J.K."/>
            <person name="Kim J.M."/>
            <person name="Jeon C.O."/>
        </authorList>
    </citation>
    <scope>NUCLEOTIDE SEQUENCE</scope>
    <source>
        <strain evidence="2">W38</strain>
    </source>
</reference>
<keyword evidence="1" id="KW-0472">Membrane</keyword>
<keyword evidence="1" id="KW-0812">Transmembrane</keyword>
<name>A0ABY6BCI4_9GAMM</name>
<evidence type="ECO:0000256" key="1">
    <source>
        <dbReference type="SAM" id="Phobius"/>
    </source>
</evidence>
<protein>
    <submittedName>
        <fullName evidence="2">Cytochrome c oxidase assembly factor Coa1 family protein</fullName>
    </submittedName>
</protein>
<keyword evidence="1" id="KW-1133">Transmembrane helix</keyword>
<proteinExistence type="predicted"/>